<dbReference type="Gene3D" id="1.10.287.110">
    <property type="entry name" value="DnaJ domain"/>
    <property type="match status" value="1"/>
</dbReference>
<dbReference type="InterPro" id="IPR011990">
    <property type="entry name" value="TPR-like_helical_dom_sf"/>
</dbReference>
<reference evidence="7" key="1">
    <citation type="submission" date="2018-04" db="EMBL/GenBank/DDBJ databases">
        <title>Transcriptome assembly of Sipha flava.</title>
        <authorList>
            <person name="Scully E.D."/>
            <person name="Geib S.M."/>
            <person name="Palmer N.A."/>
            <person name="Koch K."/>
            <person name="Bradshaw J."/>
            <person name="Heng-Moss T."/>
            <person name="Sarath G."/>
        </authorList>
    </citation>
    <scope>NUCLEOTIDE SEQUENCE</scope>
</reference>
<evidence type="ECO:0000256" key="5">
    <source>
        <dbReference type="SAM" id="SignalP"/>
    </source>
</evidence>
<dbReference type="InterPro" id="IPR051727">
    <property type="entry name" value="DnaJ_C3_Co-chaperones"/>
</dbReference>
<dbReference type="PROSITE" id="PS50005">
    <property type="entry name" value="TPR"/>
    <property type="match status" value="4"/>
</dbReference>
<dbReference type="RefSeq" id="XP_025413948.1">
    <property type="nucleotide sequence ID" value="XM_025558163.1"/>
</dbReference>
<evidence type="ECO:0000313" key="8">
    <source>
        <dbReference type="Proteomes" id="UP000694846"/>
    </source>
</evidence>
<dbReference type="Pfam" id="PF13414">
    <property type="entry name" value="TPR_11"/>
    <property type="match status" value="1"/>
</dbReference>
<keyword evidence="8" id="KW-1185">Reference proteome</keyword>
<dbReference type="SUPFAM" id="SSF46565">
    <property type="entry name" value="Chaperone J-domain"/>
    <property type="match status" value="1"/>
</dbReference>
<dbReference type="GO" id="GO:0034975">
    <property type="term" value="P:protein folding in endoplasmic reticulum"/>
    <property type="evidence" value="ECO:0007669"/>
    <property type="project" value="TreeGrafter"/>
</dbReference>
<dbReference type="InterPro" id="IPR001623">
    <property type="entry name" value="DnaJ_domain"/>
</dbReference>
<organism evidence="7">
    <name type="scientific">Sipha flava</name>
    <name type="common">yellow sugarcane aphid</name>
    <dbReference type="NCBI Taxonomy" id="143950"/>
    <lineage>
        <taxon>Eukaryota</taxon>
        <taxon>Metazoa</taxon>
        <taxon>Ecdysozoa</taxon>
        <taxon>Arthropoda</taxon>
        <taxon>Hexapoda</taxon>
        <taxon>Insecta</taxon>
        <taxon>Pterygota</taxon>
        <taxon>Neoptera</taxon>
        <taxon>Paraneoptera</taxon>
        <taxon>Hemiptera</taxon>
        <taxon>Sternorrhyncha</taxon>
        <taxon>Aphidomorpha</taxon>
        <taxon>Aphidoidea</taxon>
        <taxon>Aphididae</taxon>
        <taxon>Sipha</taxon>
    </lineage>
</organism>
<feature type="repeat" description="TPR" evidence="4">
    <location>
        <begin position="68"/>
        <end position="101"/>
    </location>
</feature>
<feature type="signal peptide" evidence="5">
    <location>
        <begin position="1"/>
        <end position="31"/>
    </location>
</feature>
<name>A0A2S2R195_9HEMI</name>
<dbReference type="CDD" id="cd06257">
    <property type="entry name" value="DnaJ"/>
    <property type="match status" value="1"/>
</dbReference>
<comment type="subcellular location">
    <subcellularLocation>
        <location evidence="1">Endoplasmic reticulum</location>
    </subcellularLocation>
</comment>
<feature type="chain" id="PRO_5044579337" evidence="5">
    <location>
        <begin position="32"/>
        <end position="491"/>
    </location>
</feature>
<dbReference type="Gene3D" id="1.25.40.10">
    <property type="entry name" value="Tetratricopeptide repeat domain"/>
    <property type="match status" value="1"/>
</dbReference>
<feature type="repeat" description="TPR" evidence="4">
    <location>
        <begin position="217"/>
        <end position="250"/>
    </location>
</feature>
<evidence type="ECO:0000259" key="6">
    <source>
        <dbReference type="PROSITE" id="PS50076"/>
    </source>
</evidence>
<dbReference type="PANTHER" id="PTHR44140">
    <property type="entry name" value="LD25575P"/>
    <property type="match status" value="1"/>
</dbReference>
<dbReference type="InterPro" id="IPR036869">
    <property type="entry name" value="J_dom_sf"/>
</dbReference>
<protein>
    <submittedName>
        <fullName evidence="9">DnaJ homolog subfamily C member 3</fullName>
    </submittedName>
    <submittedName>
        <fullName evidence="7">DnaJ subfamily C member 3</fullName>
    </submittedName>
</protein>
<dbReference type="Pfam" id="PF13181">
    <property type="entry name" value="TPR_8"/>
    <property type="match status" value="1"/>
</dbReference>
<dbReference type="SMART" id="SM00271">
    <property type="entry name" value="DnaJ"/>
    <property type="match status" value="1"/>
</dbReference>
<dbReference type="GO" id="GO:0051087">
    <property type="term" value="F:protein-folding chaperone binding"/>
    <property type="evidence" value="ECO:0007669"/>
    <property type="project" value="TreeGrafter"/>
</dbReference>
<feature type="repeat" description="TPR" evidence="4">
    <location>
        <begin position="34"/>
        <end position="67"/>
    </location>
</feature>
<reference evidence="9" key="2">
    <citation type="submission" date="2025-04" db="UniProtKB">
        <authorList>
            <consortium name="RefSeq"/>
        </authorList>
    </citation>
    <scope>IDENTIFICATION</scope>
    <source>
        <tissue evidence="9">Whole body</tissue>
    </source>
</reference>
<evidence type="ECO:0000256" key="1">
    <source>
        <dbReference type="ARBA" id="ARBA00004240"/>
    </source>
</evidence>
<evidence type="ECO:0000256" key="3">
    <source>
        <dbReference type="ARBA" id="ARBA00022824"/>
    </source>
</evidence>
<dbReference type="SUPFAM" id="SSF48452">
    <property type="entry name" value="TPR-like"/>
    <property type="match status" value="2"/>
</dbReference>
<dbReference type="Proteomes" id="UP000694846">
    <property type="component" value="Unplaced"/>
</dbReference>
<dbReference type="OrthoDB" id="1726119at2759"/>
<evidence type="ECO:0000313" key="9">
    <source>
        <dbReference type="RefSeq" id="XP_025413948.1"/>
    </source>
</evidence>
<accession>A0A2S2R195</accession>
<evidence type="ECO:0000313" key="7">
    <source>
        <dbReference type="EMBL" id="MBY83142.1"/>
    </source>
</evidence>
<dbReference type="PRINTS" id="PR00625">
    <property type="entry name" value="JDOMAIN"/>
</dbReference>
<dbReference type="Pfam" id="PF00226">
    <property type="entry name" value="DnaJ"/>
    <property type="match status" value="1"/>
</dbReference>
<dbReference type="SMART" id="SM00028">
    <property type="entry name" value="TPR"/>
    <property type="match status" value="6"/>
</dbReference>
<feature type="repeat" description="TPR" evidence="4">
    <location>
        <begin position="334"/>
        <end position="367"/>
    </location>
</feature>
<dbReference type="EMBL" id="GGMS01013939">
    <property type="protein sequence ID" value="MBY83142.1"/>
    <property type="molecule type" value="Transcribed_RNA"/>
</dbReference>
<proteinExistence type="predicted"/>
<dbReference type="GO" id="GO:0005783">
    <property type="term" value="C:endoplasmic reticulum"/>
    <property type="evidence" value="ECO:0007669"/>
    <property type="project" value="UniProtKB-SubCell"/>
</dbReference>
<keyword evidence="3" id="KW-0256">Endoplasmic reticulum</keyword>
<dbReference type="AlphaFoldDB" id="A0A2S2R195"/>
<keyword evidence="2 5" id="KW-0732">Signal</keyword>
<dbReference type="InterPro" id="IPR019734">
    <property type="entry name" value="TPR_rpt"/>
</dbReference>
<gene>
    <name evidence="7" type="primary">DNAJC3</name>
    <name evidence="9" type="synonym">LOC112686055</name>
    <name evidence="7" type="ORF">g.160407</name>
</gene>
<keyword evidence="4" id="KW-0802">TPR repeat</keyword>
<evidence type="ECO:0000256" key="2">
    <source>
        <dbReference type="ARBA" id="ARBA00022729"/>
    </source>
</evidence>
<dbReference type="PANTHER" id="PTHR44140:SF2">
    <property type="entry name" value="LD25575P"/>
    <property type="match status" value="1"/>
</dbReference>
<dbReference type="GO" id="GO:0051787">
    <property type="term" value="F:misfolded protein binding"/>
    <property type="evidence" value="ECO:0007669"/>
    <property type="project" value="TreeGrafter"/>
</dbReference>
<evidence type="ECO:0000256" key="4">
    <source>
        <dbReference type="PROSITE-ProRule" id="PRU00339"/>
    </source>
</evidence>
<sequence>MDTWHRMQLKLYSTCLFFLALDWLDYSIVMGSEVENHLEMGRDFLARGQLQDALSHYHAAVEGDPDNYLTYFKRGTVYLALGKAKFALIDFGKVLELKPDFTAARYQRGVVLMKQASLEEARKELYNVYISNGDFSHEAFDLYSKLDGLAYDMELATYYQENKDYKSGIDSLDRLIEYCPWAPALREQRSELYMSSGNMQHAIMDLRTATKLQVDNTDGHYKLSKLYYSIGEVTESLKEIRECLKLDADHKQCHSHYKIVKKIERLVVDSQSAINIKDFASSIQFSKKILDLEKESEKVRFLALEKLCQSYQHTDEPLLSLKYCSEALDITPTPDLYCLRAEGYIANSMFDEAIRDFEHAIHIEQDHRQANEGLKKAKKLQKQAERKDYYKILNVKRTATKQEIIKAYRKAAQQWHPDNFQGEAKKNAEKRFIEIASAKEVLTDPEKREQFDRGIDPLDPESGRHHQEGFNPFQQFHQFHGSPFTFKFNFN</sequence>
<feature type="domain" description="J" evidence="6">
    <location>
        <begin position="388"/>
        <end position="455"/>
    </location>
</feature>
<dbReference type="PROSITE" id="PS50076">
    <property type="entry name" value="DNAJ_2"/>
    <property type="match status" value="1"/>
</dbReference>